<evidence type="ECO:0000256" key="1">
    <source>
        <dbReference type="SAM" id="MobiDB-lite"/>
    </source>
</evidence>
<dbReference type="InParanoid" id="G7E8Z3"/>
<keyword evidence="3" id="KW-1185">Reference proteome</keyword>
<protein>
    <submittedName>
        <fullName evidence="2">Uncharacterized protein</fullName>
    </submittedName>
</protein>
<sequence length="53" mass="6078">MSTRRTIPQPSQRANEPANRATTLERVSRRYCCFVKMLIVSLHIGVAYRARDG</sequence>
<feature type="compositionally biased region" description="Polar residues" evidence="1">
    <location>
        <begin position="1"/>
        <end position="14"/>
    </location>
</feature>
<dbReference type="EMBL" id="BABT02000220">
    <property type="protein sequence ID" value="GAA99611.1"/>
    <property type="molecule type" value="Genomic_DNA"/>
</dbReference>
<dbReference type="AlphaFoldDB" id="G7E8Z3"/>
<evidence type="ECO:0000313" key="2">
    <source>
        <dbReference type="EMBL" id="GAA99611.1"/>
    </source>
</evidence>
<dbReference type="RefSeq" id="XP_014568828.1">
    <property type="nucleotide sequence ID" value="XM_014713342.1"/>
</dbReference>
<name>G7E8Z3_MIXOS</name>
<accession>G7E8Z3</accession>
<organism evidence="2 3">
    <name type="scientific">Mixia osmundae (strain CBS 9802 / IAM 14324 / JCM 22182 / KY 12970)</name>
    <dbReference type="NCBI Taxonomy" id="764103"/>
    <lineage>
        <taxon>Eukaryota</taxon>
        <taxon>Fungi</taxon>
        <taxon>Dikarya</taxon>
        <taxon>Basidiomycota</taxon>
        <taxon>Pucciniomycotina</taxon>
        <taxon>Mixiomycetes</taxon>
        <taxon>Mixiales</taxon>
        <taxon>Mixiaceae</taxon>
        <taxon>Mixia</taxon>
    </lineage>
</organism>
<reference evidence="2 3" key="1">
    <citation type="journal article" date="2011" name="J. Gen. Appl. Microbiol.">
        <title>Draft genome sequencing of the enigmatic basidiomycete Mixia osmundae.</title>
        <authorList>
            <person name="Nishida H."/>
            <person name="Nagatsuka Y."/>
            <person name="Sugiyama J."/>
        </authorList>
    </citation>
    <scope>NUCLEOTIDE SEQUENCE [LARGE SCALE GENOMIC DNA]</scope>
    <source>
        <strain evidence="3">CBS 9802 / IAM 14324 / JCM 22182 / KY 12970</strain>
    </source>
</reference>
<feature type="region of interest" description="Disordered" evidence="1">
    <location>
        <begin position="1"/>
        <end position="21"/>
    </location>
</feature>
<gene>
    <name evidence="2" type="primary">Mo06312</name>
    <name evidence="2" type="ORF">E5Q_06312</name>
</gene>
<evidence type="ECO:0000313" key="3">
    <source>
        <dbReference type="Proteomes" id="UP000009131"/>
    </source>
</evidence>
<proteinExistence type="predicted"/>
<dbReference type="HOGENOM" id="CLU_3069221_0_0_1"/>
<comment type="caution">
    <text evidence="2">The sequence shown here is derived from an EMBL/GenBank/DDBJ whole genome shotgun (WGS) entry which is preliminary data.</text>
</comment>
<reference evidence="2 3" key="2">
    <citation type="journal article" date="2012" name="Open Biol.">
        <title>Characteristics of nucleosomes and linker DNA regions on the genome of the basidiomycete Mixia osmundae revealed by mono- and dinucleosome mapping.</title>
        <authorList>
            <person name="Nishida H."/>
            <person name="Kondo S."/>
            <person name="Matsumoto T."/>
            <person name="Suzuki Y."/>
            <person name="Yoshikawa H."/>
            <person name="Taylor T.D."/>
            <person name="Sugiyama J."/>
        </authorList>
    </citation>
    <scope>NUCLEOTIDE SEQUENCE [LARGE SCALE GENOMIC DNA]</scope>
    <source>
        <strain evidence="3">CBS 9802 / IAM 14324 / JCM 22182 / KY 12970</strain>
    </source>
</reference>
<dbReference type="Proteomes" id="UP000009131">
    <property type="component" value="Unassembled WGS sequence"/>
</dbReference>